<name>A0A819CAZ3_9BILA</name>
<dbReference type="EMBL" id="CAJOBD010001609">
    <property type="protein sequence ID" value="CAF3816606.1"/>
    <property type="molecule type" value="Genomic_DNA"/>
</dbReference>
<reference evidence="1" key="1">
    <citation type="submission" date="2021-02" db="EMBL/GenBank/DDBJ databases">
        <authorList>
            <person name="Nowell W R."/>
        </authorList>
    </citation>
    <scope>NUCLEOTIDE SEQUENCE</scope>
</reference>
<gene>
    <name evidence="1" type="ORF">JBS370_LOCUS16195</name>
</gene>
<evidence type="ECO:0000313" key="1">
    <source>
        <dbReference type="EMBL" id="CAF3816606.1"/>
    </source>
</evidence>
<dbReference type="Proteomes" id="UP000663836">
    <property type="component" value="Unassembled WGS sequence"/>
</dbReference>
<sequence length="74" mass="7581">MDTAAKAPGNSTSFEIAIFCLTGVCLGVAGTVELDVSDSVVVKGGSRYGRGGAVSRKCIIYKSLAGLDLPTTRK</sequence>
<dbReference type="AlphaFoldDB" id="A0A819CAZ3"/>
<evidence type="ECO:0000313" key="2">
    <source>
        <dbReference type="Proteomes" id="UP000663836"/>
    </source>
</evidence>
<protein>
    <submittedName>
        <fullName evidence="1">Uncharacterized protein</fullName>
    </submittedName>
</protein>
<accession>A0A819CAZ3</accession>
<comment type="caution">
    <text evidence="1">The sequence shown here is derived from an EMBL/GenBank/DDBJ whole genome shotgun (WGS) entry which is preliminary data.</text>
</comment>
<organism evidence="1 2">
    <name type="scientific">Rotaria sordida</name>
    <dbReference type="NCBI Taxonomy" id="392033"/>
    <lineage>
        <taxon>Eukaryota</taxon>
        <taxon>Metazoa</taxon>
        <taxon>Spiralia</taxon>
        <taxon>Gnathifera</taxon>
        <taxon>Rotifera</taxon>
        <taxon>Eurotatoria</taxon>
        <taxon>Bdelloidea</taxon>
        <taxon>Philodinida</taxon>
        <taxon>Philodinidae</taxon>
        <taxon>Rotaria</taxon>
    </lineage>
</organism>
<proteinExistence type="predicted"/>